<dbReference type="Pfam" id="PF02201">
    <property type="entry name" value="SWIB"/>
    <property type="match status" value="1"/>
</dbReference>
<dbReference type="InterPro" id="IPR004343">
    <property type="entry name" value="Plus-3_dom"/>
</dbReference>
<dbReference type="InterPro" id="IPR035445">
    <property type="entry name" value="GYF-like_dom_sf"/>
</dbReference>
<keyword evidence="1" id="KW-0479">Metal-binding</keyword>
<reference evidence="7" key="1">
    <citation type="submission" date="2023-03" db="EMBL/GenBank/DDBJ databases">
        <authorList>
            <person name="Julca I."/>
        </authorList>
    </citation>
    <scope>NUCLEOTIDE SEQUENCE</scope>
</reference>
<dbReference type="SUPFAM" id="SSF57903">
    <property type="entry name" value="FYVE/PHD zinc finger"/>
    <property type="match status" value="1"/>
</dbReference>
<dbReference type="PROSITE" id="PS51925">
    <property type="entry name" value="SWIB_MDM2"/>
    <property type="match status" value="1"/>
</dbReference>
<dbReference type="SUPFAM" id="SSF47592">
    <property type="entry name" value="SWIB/MDM2 domain"/>
    <property type="match status" value="1"/>
</dbReference>
<dbReference type="InterPro" id="IPR011011">
    <property type="entry name" value="Znf_FYVE_PHD"/>
</dbReference>
<dbReference type="Proteomes" id="UP001161247">
    <property type="component" value="Chromosome 4"/>
</dbReference>
<evidence type="ECO:0000259" key="5">
    <source>
        <dbReference type="PROSITE" id="PS51360"/>
    </source>
</evidence>
<keyword evidence="3" id="KW-0862">Zinc</keyword>
<dbReference type="GO" id="GO:0008270">
    <property type="term" value="F:zinc ion binding"/>
    <property type="evidence" value="ECO:0007669"/>
    <property type="project" value="UniProtKB-KW"/>
</dbReference>
<dbReference type="CDD" id="cd15568">
    <property type="entry name" value="PHD5_NSD"/>
    <property type="match status" value="1"/>
</dbReference>
<evidence type="ECO:0000256" key="4">
    <source>
        <dbReference type="SAM" id="MobiDB-lite"/>
    </source>
</evidence>
<dbReference type="InterPro" id="IPR036885">
    <property type="entry name" value="SWIB_MDM2_dom_sf"/>
</dbReference>
<dbReference type="InterPro" id="IPR045894">
    <property type="entry name" value="At5g08430-like"/>
</dbReference>
<dbReference type="PROSITE" id="PS01359">
    <property type="entry name" value="ZF_PHD_1"/>
    <property type="match status" value="1"/>
</dbReference>
<keyword evidence="2" id="KW-0863">Zinc-finger</keyword>
<dbReference type="EMBL" id="OX459121">
    <property type="protein sequence ID" value="CAI9101517.1"/>
    <property type="molecule type" value="Genomic_DNA"/>
</dbReference>
<dbReference type="Gene3D" id="3.90.70.200">
    <property type="entry name" value="Plus-3 domain"/>
    <property type="match status" value="1"/>
</dbReference>
<dbReference type="Gene3D" id="3.30.1490.40">
    <property type="match status" value="1"/>
</dbReference>
<evidence type="ECO:0000256" key="2">
    <source>
        <dbReference type="ARBA" id="ARBA00022771"/>
    </source>
</evidence>
<dbReference type="InterPro" id="IPR003121">
    <property type="entry name" value="SWIB_MDM2_domain"/>
</dbReference>
<dbReference type="SUPFAM" id="SSF55277">
    <property type="entry name" value="GYF domain"/>
    <property type="match status" value="1"/>
</dbReference>
<accession>A0AAV1D4H6</accession>
<dbReference type="InterPro" id="IPR013083">
    <property type="entry name" value="Znf_RING/FYVE/PHD"/>
</dbReference>
<dbReference type="PANTHER" id="PTHR46851:SF22">
    <property type="entry name" value="ZINC ION BINDING _ DNA BINDING PROTEIN"/>
    <property type="match status" value="1"/>
</dbReference>
<dbReference type="CDD" id="cd10568">
    <property type="entry name" value="SWIB_like"/>
    <property type="match status" value="1"/>
</dbReference>
<dbReference type="Gene3D" id="1.10.245.10">
    <property type="entry name" value="SWIB/MDM2 domain"/>
    <property type="match status" value="1"/>
</dbReference>
<evidence type="ECO:0000313" key="8">
    <source>
        <dbReference type="Proteomes" id="UP001161247"/>
    </source>
</evidence>
<dbReference type="Pfam" id="PF25980">
    <property type="entry name" value="NERD_plant"/>
    <property type="match status" value="1"/>
</dbReference>
<dbReference type="Gene3D" id="3.30.40.10">
    <property type="entry name" value="Zinc/RING finger domain, C3HC4 (zinc finger)"/>
    <property type="match status" value="1"/>
</dbReference>
<dbReference type="SMART" id="SM00249">
    <property type="entry name" value="PHD"/>
    <property type="match status" value="1"/>
</dbReference>
<protein>
    <submittedName>
        <fullName evidence="7">OLC1v1038858C1</fullName>
    </submittedName>
</protein>
<evidence type="ECO:0000259" key="6">
    <source>
        <dbReference type="PROSITE" id="PS51925"/>
    </source>
</evidence>
<name>A0AAV1D4H6_OLDCO</name>
<dbReference type="InterPro" id="IPR001965">
    <property type="entry name" value="Znf_PHD"/>
</dbReference>
<dbReference type="InterPro" id="IPR058668">
    <property type="entry name" value="NERD_dom"/>
</dbReference>
<dbReference type="SMART" id="SM00719">
    <property type="entry name" value="Plus3"/>
    <property type="match status" value="1"/>
</dbReference>
<dbReference type="InterPro" id="IPR019786">
    <property type="entry name" value="Zinc_finger_PHD-type_CS"/>
</dbReference>
<feature type="domain" description="Plus3" evidence="5">
    <location>
        <begin position="356"/>
        <end position="484"/>
    </location>
</feature>
<organism evidence="7 8">
    <name type="scientific">Oldenlandia corymbosa var. corymbosa</name>
    <dbReference type="NCBI Taxonomy" id="529605"/>
    <lineage>
        <taxon>Eukaryota</taxon>
        <taxon>Viridiplantae</taxon>
        <taxon>Streptophyta</taxon>
        <taxon>Embryophyta</taxon>
        <taxon>Tracheophyta</taxon>
        <taxon>Spermatophyta</taxon>
        <taxon>Magnoliopsida</taxon>
        <taxon>eudicotyledons</taxon>
        <taxon>Gunneridae</taxon>
        <taxon>Pentapetalae</taxon>
        <taxon>asterids</taxon>
        <taxon>lamiids</taxon>
        <taxon>Gentianales</taxon>
        <taxon>Rubiaceae</taxon>
        <taxon>Rubioideae</taxon>
        <taxon>Spermacoceae</taxon>
        <taxon>Hedyotis-Oldenlandia complex</taxon>
        <taxon>Oldenlandia</taxon>
    </lineage>
</organism>
<dbReference type="GO" id="GO:0003677">
    <property type="term" value="F:DNA binding"/>
    <property type="evidence" value="ECO:0007669"/>
    <property type="project" value="InterPro"/>
</dbReference>
<dbReference type="PROSITE" id="PS51360">
    <property type="entry name" value="PLUS3"/>
    <property type="match status" value="1"/>
</dbReference>
<dbReference type="PANTHER" id="PTHR46851">
    <property type="entry name" value="OS01G0884500 PROTEIN"/>
    <property type="match status" value="1"/>
</dbReference>
<dbReference type="AlphaFoldDB" id="A0AAV1D4H6"/>
<dbReference type="InterPro" id="IPR036128">
    <property type="entry name" value="Plus3-like_sf"/>
</dbReference>
<dbReference type="SUPFAM" id="SSF159042">
    <property type="entry name" value="Plus3-like"/>
    <property type="match status" value="1"/>
</dbReference>
<feature type="region of interest" description="Disordered" evidence="4">
    <location>
        <begin position="553"/>
        <end position="577"/>
    </location>
</feature>
<dbReference type="Pfam" id="PF03126">
    <property type="entry name" value="Plus-3"/>
    <property type="match status" value="1"/>
</dbReference>
<gene>
    <name evidence="7" type="ORF">OLC1_LOCUS11093</name>
</gene>
<sequence>MKKRGRKPIIDKTVDSEDWCFRCKEGGDLLICDYKQCIKTYHPHCVDESLTSKKRFHCERHRCWQCRKGKTSFHCYCCPKAVCLRCINPVEFVRIKGQDGFCCDCLNLVLLIEENRDVTADGVTVDFKDLQTYEGLFMDYYFRVMKEKIGLTVEDLHTAKDKLMTGKYELDDFIDEEDGEMESDYEATDSEEVFKPTKKRKFKNDLQVKKPKKAKSKEMQFSGWGSTRLIQFLASVGEDTSKEIPQRKVDTLINLYVNKNKLFDPNDKKKIRCDEKLLALFGREVLKRNKIYELLECHFANDLVVPEQDEDLEEENTFDGTEDGSVSIKMRRSLKKDKDPMKVKQVSNVPESCFAAICAENIKHVYLRRSLLQELSKEPELFEQKVKGSFIRLKTDPNDRFQRNSHQLLQVTGVKKTSSGQSNAEMVLQVSNMPFEIRIGSLSDADIEEAECADLRQKVKDGLIPKPTVVELQEKARSLHEDVTKNWITRELKLLDSRINQANDKGRRQDMSDYMEKRKLLQSQAEQLRLLQTYPTVKAEELALLSEENEFNRKEDEASPQSVISTGLKGKWGNNGTSRGKKYPGQNFVSPPLPISADQGSTWKSTTTVAATVERSQDQVLTPESQYKGKFLGEKGMHSPFATYLKQNQGTNTEQPATRRINGIVATTVKGSPGQVQTSESQCKGKFLGEEGMRCPSPTNFKHNQGGTYFERASTRKSHRTVAVSATLKESTDEMPTSEDHSNERFQVKEIYNSSSTKLKQNEAINTEDMTPEQQGTRVDKAVVDLSSDDDSVVCTGSLRKQKLKDPDGSLRKQKLEDPDSRVWLVVGPDGERKGTYTLSLLKAWREASPYALKFKVWKETQTEEQAIWLGDAIKLAFDEN</sequence>
<feature type="domain" description="DM2" evidence="6">
    <location>
        <begin position="218"/>
        <end position="301"/>
    </location>
</feature>
<keyword evidence="8" id="KW-1185">Reference proteome</keyword>
<evidence type="ECO:0000313" key="7">
    <source>
        <dbReference type="EMBL" id="CAI9101517.1"/>
    </source>
</evidence>
<evidence type="ECO:0000256" key="1">
    <source>
        <dbReference type="ARBA" id="ARBA00022723"/>
    </source>
</evidence>
<proteinExistence type="predicted"/>
<evidence type="ECO:0000256" key="3">
    <source>
        <dbReference type="ARBA" id="ARBA00022833"/>
    </source>
</evidence>